<evidence type="ECO:0008006" key="3">
    <source>
        <dbReference type="Google" id="ProtNLM"/>
    </source>
</evidence>
<accession>A0ABD5S0Z8</accession>
<dbReference type="InterPro" id="IPR055897">
    <property type="entry name" value="DUF7474"/>
</dbReference>
<dbReference type="AlphaFoldDB" id="A0ABD5S0Z8"/>
<name>A0ABD5S0Z8_9EURY</name>
<evidence type="ECO:0000313" key="1">
    <source>
        <dbReference type="EMBL" id="MFC6725349.1"/>
    </source>
</evidence>
<comment type="caution">
    <text evidence="1">The sequence shown here is derived from an EMBL/GenBank/DDBJ whole genome shotgun (WGS) entry which is preliminary data.</text>
</comment>
<evidence type="ECO:0000313" key="2">
    <source>
        <dbReference type="Proteomes" id="UP001596328"/>
    </source>
</evidence>
<dbReference type="Pfam" id="PF24286">
    <property type="entry name" value="DUF7474"/>
    <property type="match status" value="1"/>
</dbReference>
<feature type="non-terminal residue" evidence="1">
    <location>
        <position position="69"/>
    </location>
</feature>
<sequence length="69" mass="7759">MPQFDYPCPGCRTTNSLHDADCRFEGVGWPEIEKAYTDVLAVLSTGARPEEELRNEVHGDWDLFTGSAR</sequence>
<proteinExistence type="predicted"/>
<organism evidence="1 2">
    <name type="scientific">Halobium palmae</name>
    <dbReference type="NCBI Taxonomy" id="1776492"/>
    <lineage>
        <taxon>Archaea</taxon>
        <taxon>Methanobacteriati</taxon>
        <taxon>Methanobacteriota</taxon>
        <taxon>Stenosarchaea group</taxon>
        <taxon>Halobacteria</taxon>
        <taxon>Halobacteriales</taxon>
        <taxon>Haloferacaceae</taxon>
        <taxon>Halobium</taxon>
    </lineage>
</organism>
<gene>
    <name evidence="1" type="ORF">ACFQE1_13420</name>
</gene>
<dbReference type="EMBL" id="JBHSWU010000485">
    <property type="protein sequence ID" value="MFC6725349.1"/>
    <property type="molecule type" value="Genomic_DNA"/>
</dbReference>
<keyword evidence="2" id="KW-1185">Reference proteome</keyword>
<dbReference type="Proteomes" id="UP001596328">
    <property type="component" value="Unassembled WGS sequence"/>
</dbReference>
<reference evidence="1 2" key="1">
    <citation type="journal article" date="2019" name="Int. J. Syst. Evol. Microbiol.">
        <title>The Global Catalogue of Microorganisms (GCM) 10K type strain sequencing project: providing services to taxonomists for standard genome sequencing and annotation.</title>
        <authorList>
            <consortium name="The Broad Institute Genomics Platform"/>
            <consortium name="The Broad Institute Genome Sequencing Center for Infectious Disease"/>
            <person name="Wu L."/>
            <person name="Ma J."/>
        </authorList>
    </citation>
    <scope>NUCLEOTIDE SEQUENCE [LARGE SCALE GENOMIC DNA]</scope>
    <source>
        <strain evidence="1 2">NBRC 111368</strain>
    </source>
</reference>
<protein>
    <recommendedName>
        <fullName evidence="3">DUF2752 domain-containing protein</fullName>
    </recommendedName>
</protein>